<evidence type="ECO:0000259" key="9">
    <source>
        <dbReference type="Pfam" id="PF12253"/>
    </source>
</evidence>
<dbReference type="KEGG" id="ppyr:116163779"/>
<feature type="domain" description="Chromatin assembly factor 1 subunit A dimerization" evidence="9">
    <location>
        <begin position="385"/>
        <end position="454"/>
    </location>
</feature>
<evidence type="ECO:0000313" key="10">
    <source>
        <dbReference type="EMBL" id="JAV57996.1"/>
    </source>
</evidence>
<evidence type="ECO:0008006" key="11">
    <source>
        <dbReference type="Google" id="ProtNLM"/>
    </source>
</evidence>
<feature type="compositionally biased region" description="Basic and acidic residues" evidence="7">
    <location>
        <begin position="117"/>
        <end position="128"/>
    </location>
</feature>
<keyword evidence="5" id="KW-0234">DNA repair</keyword>
<evidence type="ECO:0000256" key="2">
    <source>
        <dbReference type="ARBA" id="ARBA00022705"/>
    </source>
</evidence>
<evidence type="ECO:0000259" key="8">
    <source>
        <dbReference type="Pfam" id="PF11600"/>
    </source>
</evidence>
<dbReference type="RefSeq" id="XP_031333755.1">
    <property type="nucleotide sequence ID" value="XM_031477895.1"/>
</dbReference>
<feature type="compositionally biased region" description="Polar residues" evidence="7">
    <location>
        <begin position="129"/>
        <end position="140"/>
    </location>
</feature>
<protein>
    <recommendedName>
        <fullName evidence="11">Chromatin assembly factor 1 subunit p150 C-terminal domain-containing protein</fullName>
    </recommendedName>
</protein>
<feature type="compositionally biased region" description="Basic and acidic residues" evidence="7">
    <location>
        <begin position="156"/>
        <end position="260"/>
    </location>
</feature>
<evidence type="ECO:0000256" key="7">
    <source>
        <dbReference type="SAM" id="MobiDB-lite"/>
    </source>
</evidence>
<dbReference type="GO" id="GO:0006281">
    <property type="term" value="P:DNA repair"/>
    <property type="evidence" value="ECO:0007669"/>
    <property type="project" value="UniProtKB-KW"/>
</dbReference>
<evidence type="ECO:0000256" key="4">
    <source>
        <dbReference type="ARBA" id="ARBA00023186"/>
    </source>
</evidence>
<evidence type="ECO:0000256" key="1">
    <source>
        <dbReference type="ARBA" id="ARBA00004123"/>
    </source>
</evidence>
<evidence type="ECO:0000256" key="3">
    <source>
        <dbReference type="ARBA" id="ARBA00022763"/>
    </source>
</evidence>
<dbReference type="AlphaFoldDB" id="A0A1Y1KF04"/>
<dbReference type="InterPro" id="IPR021644">
    <property type="entry name" value="CAF-1_p150_acidic"/>
</dbReference>
<dbReference type="GO" id="GO:0006260">
    <property type="term" value="P:DNA replication"/>
    <property type="evidence" value="ECO:0007669"/>
    <property type="project" value="UniProtKB-KW"/>
</dbReference>
<dbReference type="GO" id="GO:0006334">
    <property type="term" value="P:nucleosome assembly"/>
    <property type="evidence" value="ECO:0007669"/>
    <property type="project" value="TreeGrafter"/>
</dbReference>
<feature type="compositionally biased region" description="Basic and acidic residues" evidence="7">
    <location>
        <begin position="61"/>
        <end position="87"/>
    </location>
</feature>
<evidence type="ECO:0000256" key="5">
    <source>
        <dbReference type="ARBA" id="ARBA00023204"/>
    </source>
</evidence>
<keyword evidence="4" id="KW-0143">Chaperone</keyword>
<feature type="domain" description="Chromatin assembly factor 1 p150 subunit acidic region" evidence="8">
    <location>
        <begin position="151"/>
        <end position="302"/>
    </location>
</feature>
<dbReference type="Pfam" id="PF11600">
    <property type="entry name" value="CAF1A_acidic"/>
    <property type="match status" value="1"/>
</dbReference>
<proteinExistence type="predicted"/>
<evidence type="ECO:0000256" key="6">
    <source>
        <dbReference type="ARBA" id="ARBA00023242"/>
    </source>
</evidence>
<keyword evidence="2" id="KW-0235">DNA replication</keyword>
<dbReference type="CTD" id="31801"/>
<comment type="subcellular location">
    <subcellularLocation>
        <location evidence="1">Nucleus</location>
    </subcellularLocation>
</comment>
<dbReference type="Pfam" id="PF12253">
    <property type="entry name" value="CAF1A_dimeriz"/>
    <property type="match status" value="1"/>
</dbReference>
<dbReference type="OrthoDB" id="79480at2759"/>
<dbReference type="EMBL" id="GEZM01088716">
    <property type="protein sequence ID" value="JAV57996.1"/>
    <property type="molecule type" value="Transcribed_RNA"/>
</dbReference>
<feature type="region of interest" description="Disordered" evidence="7">
    <location>
        <begin position="428"/>
        <end position="476"/>
    </location>
</feature>
<feature type="compositionally biased region" description="Basic residues" evidence="7">
    <location>
        <begin position="43"/>
        <end position="60"/>
    </location>
</feature>
<dbReference type="GeneID" id="116163779"/>
<dbReference type="PANTHER" id="PTHR15272:SF0">
    <property type="entry name" value="CHROMATIN ASSEMBLY FACTOR 1 SUBUNIT A"/>
    <property type="match status" value="1"/>
</dbReference>
<reference evidence="10" key="1">
    <citation type="journal article" date="2016" name="Sci. Rep.">
        <title>Molecular characterization of firefly nuptial gifts: a multi-omics approach sheds light on postcopulatory sexual selection.</title>
        <authorList>
            <person name="Al-Wathiqui N."/>
            <person name="Fallon T.R."/>
            <person name="South A."/>
            <person name="Weng J.K."/>
            <person name="Lewis S.M."/>
        </authorList>
    </citation>
    <scope>NUCLEOTIDE SEQUENCE</scope>
</reference>
<name>A0A1Y1KF04_PHOPY</name>
<sequence length="654" mass="76485">MFGLSLPCQLIQGPAIRTWNCVAHFANLLWCKFNYTANPIMPRSRRRHHSRSRTRSRSRSHSCDRDRDTKRRKIENYDSPQHKRSDSPEDGPQPEVVESPKDQNQSIDSAEQNSPQRESDNRSDREKSSATSVGTPTAKVSKTPKKPLTPKQLQKQMEKTEKLKERERLKEEKLKVLQEKKKLKQEENEKRIKEKLEKLEQKQKEIEERQKNRDLKEEKRKKEREEKDLKRKEREEKEEQRRREQDEKNKEKQKIEEKKQKAATAFVSFFTKKNDPSQSEERKLEKVSTSTFMPFEIKSDMRVAPICRVSLDANQKNYILETLTTQLERTYLDELRSGRKPRKSSRTWPFTESDRQDNDVVVVEEVVPGESIEEQPKLPEKQRAKFLKFDGNRRPAYFGTWRKTSALIKPRRPFAIDTTLFDYDVDSDEEWEEEDSGESLQGSDDDKENESGNEYEEDNDFFVPHGHLSDDEMNDQEDAVSPEAHKAKLKLLKSEFEAEMRSKTEKIKPRVIGCIWYNKDGSNVDPAIDAFLKPLSIISNGQIAIKKRSKLTSIVPVRRSFMPGKELSVKFVPDFLKWIHGSTKNSKALVEDFLNSLEKQEVNVEVSKTSLVKQLKKLAVWTRCPEGGPVLKKYCWFVHKTVGEEYNVDLPIPN</sequence>
<keyword evidence="6" id="KW-0539">Nucleus</keyword>
<keyword evidence="3" id="KW-0227">DNA damage</keyword>
<dbReference type="PANTHER" id="PTHR15272">
    <property type="entry name" value="CHROMATIN ASSEMBLY FACTOR 1 SUBUNIT A CAF-1 SUBUNIT A"/>
    <property type="match status" value="1"/>
</dbReference>
<feature type="compositionally biased region" description="Acidic residues" evidence="7">
    <location>
        <begin position="428"/>
        <end position="460"/>
    </location>
</feature>
<accession>A0A1Y1KF04</accession>
<dbReference type="GO" id="GO:0005634">
    <property type="term" value="C:nucleus"/>
    <property type="evidence" value="ECO:0007669"/>
    <property type="project" value="UniProtKB-SubCell"/>
</dbReference>
<dbReference type="InterPro" id="IPR022043">
    <property type="entry name" value="CAF1A_DD"/>
</dbReference>
<feature type="region of interest" description="Disordered" evidence="7">
    <location>
        <begin position="43"/>
        <end position="261"/>
    </location>
</feature>
<organism evidence="10">
    <name type="scientific">Photinus pyralis</name>
    <name type="common">Common eastern firefly</name>
    <name type="synonym">Lampyris pyralis</name>
    <dbReference type="NCBI Taxonomy" id="7054"/>
    <lineage>
        <taxon>Eukaryota</taxon>
        <taxon>Metazoa</taxon>
        <taxon>Ecdysozoa</taxon>
        <taxon>Arthropoda</taxon>
        <taxon>Hexapoda</taxon>
        <taxon>Insecta</taxon>
        <taxon>Pterygota</taxon>
        <taxon>Neoptera</taxon>
        <taxon>Endopterygota</taxon>
        <taxon>Coleoptera</taxon>
        <taxon>Polyphaga</taxon>
        <taxon>Elateriformia</taxon>
        <taxon>Elateroidea</taxon>
        <taxon>Lampyridae</taxon>
        <taxon>Lampyrinae</taxon>
        <taxon>Photinus</taxon>
    </lineage>
</organism>
<feature type="compositionally biased region" description="Polar residues" evidence="7">
    <location>
        <begin position="102"/>
        <end position="116"/>
    </location>
</feature>
<dbReference type="GO" id="GO:0033186">
    <property type="term" value="C:CAF-1 complex"/>
    <property type="evidence" value="ECO:0007669"/>
    <property type="project" value="TreeGrafter"/>
</dbReference>